<gene>
    <name evidence="10" type="ORF">BDY21DRAFT_395194</name>
</gene>
<evidence type="ECO:0000256" key="8">
    <source>
        <dbReference type="SAM" id="MobiDB-lite"/>
    </source>
</evidence>
<dbReference type="OrthoDB" id="422427at2759"/>
<evidence type="ECO:0000256" key="5">
    <source>
        <dbReference type="ARBA" id="ARBA00023125"/>
    </source>
</evidence>
<evidence type="ECO:0000256" key="4">
    <source>
        <dbReference type="ARBA" id="ARBA00023015"/>
    </source>
</evidence>
<evidence type="ECO:0000313" key="11">
    <source>
        <dbReference type="Proteomes" id="UP000799766"/>
    </source>
</evidence>
<feature type="domain" description="Zn(2)-C6 fungal-type" evidence="9">
    <location>
        <begin position="86"/>
        <end position="115"/>
    </location>
</feature>
<feature type="compositionally biased region" description="Low complexity" evidence="8">
    <location>
        <begin position="751"/>
        <end position="770"/>
    </location>
</feature>
<keyword evidence="7" id="KW-0539">Nucleus</keyword>
<feature type="region of interest" description="Disordered" evidence="8">
    <location>
        <begin position="158"/>
        <end position="195"/>
    </location>
</feature>
<evidence type="ECO:0000256" key="1">
    <source>
        <dbReference type="ARBA" id="ARBA00004123"/>
    </source>
</evidence>
<feature type="region of interest" description="Disordered" evidence="8">
    <location>
        <begin position="946"/>
        <end position="1001"/>
    </location>
</feature>
<keyword evidence="5" id="KW-0238">DNA-binding</keyword>
<keyword evidence="11" id="KW-1185">Reference proteome</keyword>
<feature type="region of interest" description="Disordered" evidence="8">
    <location>
        <begin position="1"/>
        <end position="83"/>
    </location>
</feature>
<dbReference type="GO" id="GO:0045944">
    <property type="term" value="P:positive regulation of transcription by RNA polymerase II"/>
    <property type="evidence" value="ECO:0007669"/>
    <property type="project" value="TreeGrafter"/>
</dbReference>
<keyword evidence="6" id="KW-0804">Transcription</keyword>
<dbReference type="SUPFAM" id="SSF57701">
    <property type="entry name" value="Zn2/Cys6 DNA-binding domain"/>
    <property type="match status" value="1"/>
</dbReference>
<dbReference type="PROSITE" id="PS00463">
    <property type="entry name" value="ZN2_CY6_FUNGAL_1"/>
    <property type="match status" value="1"/>
</dbReference>
<dbReference type="GO" id="GO:0006351">
    <property type="term" value="P:DNA-templated transcription"/>
    <property type="evidence" value="ECO:0007669"/>
    <property type="project" value="InterPro"/>
</dbReference>
<feature type="compositionally biased region" description="Gly residues" evidence="8">
    <location>
        <begin position="887"/>
        <end position="916"/>
    </location>
</feature>
<proteinExistence type="predicted"/>
<evidence type="ECO:0000313" key="10">
    <source>
        <dbReference type="EMBL" id="KAF2455849.1"/>
    </source>
</evidence>
<dbReference type="GO" id="GO:0043565">
    <property type="term" value="F:sequence-specific DNA binding"/>
    <property type="evidence" value="ECO:0007669"/>
    <property type="project" value="TreeGrafter"/>
</dbReference>
<dbReference type="GO" id="GO:0000981">
    <property type="term" value="F:DNA-binding transcription factor activity, RNA polymerase II-specific"/>
    <property type="evidence" value="ECO:0007669"/>
    <property type="project" value="InterPro"/>
</dbReference>
<evidence type="ECO:0000256" key="2">
    <source>
        <dbReference type="ARBA" id="ARBA00022723"/>
    </source>
</evidence>
<keyword evidence="2" id="KW-0479">Metal-binding</keyword>
<dbReference type="Pfam" id="PF00172">
    <property type="entry name" value="Zn_clus"/>
    <property type="match status" value="1"/>
</dbReference>
<organism evidence="10 11">
    <name type="scientific">Lineolata rhizophorae</name>
    <dbReference type="NCBI Taxonomy" id="578093"/>
    <lineage>
        <taxon>Eukaryota</taxon>
        <taxon>Fungi</taxon>
        <taxon>Dikarya</taxon>
        <taxon>Ascomycota</taxon>
        <taxon>Pezizomycotina</taxon>
        <taxon>Dothideomycetes</taxon>
        <taxon>Dothideomycetes incertae sedis</taxon>
        <taxon>Lineolatales</taxon>
        <taxon>Lineolataceae</taxon>
        <taxon>Lineolata</taxon>
    </lineage>
</organism>
<accession>A0A6A6NVU9</accession>
<evidence type="ECO:0000259" key="9">
    <source>
        <dbReference type="PROSITE" id="PS50048"/>
    </source>
</evidence>
<feature type="compositionally biased region" description="Gly residues" evidence="8">
    <location>
        <begin position="805"/>
        <end position="815"/>
    </location>
</feature>
<dbReference type="InterPro" id="IPR001138">
    <property type="entry name" value="Zn2Cys6_DnaBD"/>
</dbReference>
<comment type="subcellular location">
    <subcellularLocation>
        <location evidence="1">Nucleus</location>
    </subcellularLocation>
</comment>
<dbReference type="AlphaFoldDB" id="A0A6A6NVU9"/>
<dbReference type="PANTHER" id="PTHR47540">
    <property type="entry name" value="THIAMINE REPRESSIBLE GENES REGULATORY PROTEIN THI5"/>
    <property type="match status" value="1"/>
</dbReference>
<feature type="compositionally biased region" description="Low complexity" evidence="8">
    <location>
        <begin position="56"/>
        <end position="71"/>
    </location>
</feature>
<sequence>MENSPAATAEDTPGSAPAGAAHPDAQWDTASTSPPTLEADDGPASASGAEADDDNAAATATARTAAGAPNSKPAAPVQKRRRVTRACDECRRKKIKCDGKNPCTHCTVYSYECTYDQPSNRRRNAAPQYVEALETRVRRADALLRLVLSYPIDLDDPDIDASLQRGALPPRRPDHQRPPPTATGGPANSSGSDDQLESMVKAVGNLDVDEQGKWDYHGHSSGLSFIRRMREQFGDVISAEGNATPFVKSRPMSHVFDSPKSNVDSPQDVVPGADLPPKEIARQLCDYAINDASSMLRILHQPTFYAQLDRIYDTPLEQYTNDQNTFLPLFYAVLSLGSLFTKDASGDTENRDYEDAIEEGFKYFKASRQLLDIADCRDLTSLQAILYMILFLQCSAKMPTCYSYIGVALRSAIRIGLHRSFDNNFHPIEAELRKRVFWVIRKLDIYMGAMLGLPITLCDEDIDQDYPSEVDDEFITEDGILPMPDGRVCAMEAFNSHTDLVKILAKIVRAIYPLKYAAGIGKQRSSDATYTISYSKIREIETDLRQWEERLSPKLKPGGDVPVLIMRIQQLLRMSYAHAQLLLYRPFLHYVSPTRRSKDGDKRTYACAAACVSVSRNIIHITAEMKKQSLLVGGYWYSMYTCFFAILSLVYYVLENPDSYNSNEIFRDANMGKETLASLSKRSMAADRCSATLKVYFKRLPERLTRSRPLEHAKKRRAAASPYPTPQSAPTPPEASPTAAAGDNALPRMPPRSTAFPSASAAAATGQPPFAVGPGISPSFPLEAKFASSPTTQTQQHAFDFSAGAGAGAGTGAGGTPPTSAPYPAGAATGAPAMAPFVQGRGLGPGQQGFELGDLNDPSLTDLSAFMFPSTDPFAYPNQPMMAFEDGFGGGGGGGGGGGSSGGGGGGGGGGSGPGSASGSASPFAATFSPQHMAGIDAGAVSMPGQGGAMFRSSPEGRQGVCGGALGAGSGGGGGGGGSDGGGGGGRSGNGGGGDVTAQPFNPMLNSMPMYLAQGCGGLQNHHQAAQRMAAGQHQQQGQQVGGCGAGAGGNAAFGHGGFAGGQGGPGHDAFEDLFAGEEWPPGVFSEGVGGGGMGGF</sequence>
<dbReference type="CDD" id="cd12148">
    <property type="entry name" value="fungal_TF_MHR"/>
    <property type="match status" value="1"/>
</dbReference>
<dbReference type="InterPro" id="IPR007219">
    <property type="entry name" value="XnlR_reg_dom"/>
</dbReference>
<feature type="compositionally biased region" description="Low complexity" evidence="8">
    <location>
        <begin position="917"/>
        <end position="926"/>
    </location>
</feature>
<evidence type="ECO:0000256" key="3">
    <source>
        <dbReference type="ARBA" id="ARBA00022833"/>
    </source>
</evidence>
<dbReference type="Gene3D" id="4.10.240.10">
    <property type="entry name" value="Zn(2)-C6 fungal-type DNA-binding domain"/>
    <property type="match status" value="1"/>
</dbReference>
<keyword evidence="4" id="KW-0805">Transcription regulation</keyword>
<dbReference type="InterPro" id="IPR051711">
    <property type="entry name" value="Stress_Response_Reg"/>
</dbReference>
<protein>
    <submittedName>
        <fullName evidence="10">Fungal-specific transcription factor domain-containing protein</fullName>
    </submittedName>
</protein>
<dbReference type="SMART" id="SM00906">
    <property type="entry name" value="Fungal_trans"/>
    <property type="match status" value="1"/>
</dbReference>
<dbReference type="GO" id="GO:0008270">
    <property type="term" value="F:zinc ion binding"/>
    <property type="evidence" value="ECO:0007669"/>
    <property type="project" value="InterPro"/>
</dbReference>
<dbReference type="Pfam" id="PF04082">
    <property type="entry name" value="Fungal_trans"/>
    <property type="match status" value="1"/>
</dbReference>
<feature type="region of interest" description="Disordered" evidence="8">
    <location>
        <begin position="802"/>
        <end position="821"/>
    </location>
</feature>
<name>A0A6A6NVU9_9PEZI</name>
<evidence type="ECO:0000256" key="7">
    <source>
        <dbReference type="ARBA" id="ARBA00023242"/>
    </source>
</evidence>
<dbReference type="InterPro" id="IPR036864">
    <property type="entry name" value="Zn2-C6_fun-type_DNA-bd_sf"/>
</dbReference>
<dbReference type="GO" id="GO:0005634">
    <property type="term" value="C:nucleus"/>
    <property type="evidence" value="ECO:0007669"/>
    <property type="project" value="UniProtKB-SubCell"/>
</dbReference>
<dbReference type="CDD" id="cd00067">
    <property type="entry name" value="GAL4"/>
    <property type="match status" value="1"/>
</dbReference>
<feature type="compositionally biased region" description="Pro residues" evidence="8">
    <location>
        <begin position="723"/>
        <end position="735"/>
    </location>
</feature>
<dbReference type="SMART" id="SM00066">
    <property type="entry name" value="GAL4"/>
    <property type="match status" value="1"/>
</dbReference>
<keyword evidence="3" id="KW-0862">Zinc</keyword>
<dbReference type="PROSITE" id="PS50048">
    <property type="entry name" value="ZN2_CY6_FUNGAL_2"/>
    <property type="match status" value="1"/>
</dbReference>
<evidence type="ECO:0000256" key="6">
    <source>
        <dbReference type="ARBA" id="ARBA00023163"/>
    </source>
</evidence>
<dbReference type="EMBL" id="MU001685">
    <property type="protein sequence ID" value="KAF2455849.1"/>
    <property type="molecule type" value="Genomic_DNA"/>
</dbReference>
<feature type="region of interest" description="Disordered" evidence="8">
    <location>
        <begin position="706"/>
        <end position="776"/>
    </location>
</feature>
<dbReference type="PANTHER" id="PTHR47540:SF1">
    <property type="entry name" value="ACTIVATOR OF STRESS GENES 1-RELATED"/>
    <property type="match status" value="1"/>
</dbReference>
<reference evidence="10" key="1">
    <citation type="journal article" date="2020" name="Stud. Mycol.">
        <title>101 Dothideomycetes genomes: a test case for predicting lifestyles and emergence of pathogens.</title>
        <authorList>
            <person name="Haridas S."/>
            <person name="Albert R."/>
            <person name="Binder M."/>
            <person name="Bloem J."/>
            <person name="Labutti K."/>
            <person name="Salamov A."/>
            <person name="Andreopoulos B."/>
            <person name="Baker S."/>
            <person name="Barry K."/>
            <person name="Bills G."/>
            <person name="Bluhm B."/>
            <person name="Cannon C."/>
            <person name="Castanera R."/>
            <person name="Culley D."/>
            <person name="Daum C."/>
            <person name="Ezra D."/>
            <person name="Gonzalez J."/>
            <person name="Henrissat B."/>
            <person name="Kuo A."/>
            <person name="Liang C."/>
            <person name="Lipzen A."/>
            <person name="Lutzoni F."/>
            <person name="Magnuson J."/>
            <person name="Mondo S."/>
            <person name="Nolan M."/>
            <person name="Ohm R."/>
            <person name="Pangilinan J."/>
            <person name="Park H.-J."/>
            <person name="Ramirez L."/>
            <person name="Alfaro M."/>
            <person name="Sun H."/>
            <person name="Tritt A."/>
            <person name="Yoshinaga Y."/>
            <person name="Zwiers L.-H."/>
            <person name="Turgeon B."/>
            <person name="Goodwin S."/>
            <person name="Spatafora J."/>
            <person name="Crous P."/>
            <person name="Grigoriev I."/>
        </authorList>
    </citation>
    <scope>NUCLEOTIDE SEQUENCE</scope>
    <source>
        <strain evidence="10">ATCC 16933</strain>
    </source>
</reference>
<feature type="compositionally biased region" description="Gly residues" evidence="8">
    <location>
        <begin position="960"/>
        <end position="995"/>
    </location>
</feature>
<feature type="region of interest" description="Disordered" evidence="8">
    <location>
        <begin position="886"/>
        <end position="926"/>
    </location>
</feature>
<dbReference type="Proteomes" id="UP000799766">
    <property type="component" value="Unassembled WGS sequence"/>
</dbReference>